<evidence type="ECO:0000256" key="4">
    <source>
        <dbReference type="ARBA" id="ARBA00023235"/>
    </source>
</evidence>
<organism evidence="6 7">
    <name type="scientific">Candidatus Iainarchaeum sp</name>
    <dbReference type="NCBI Taxonomy" id="3101447"/>
    <lineage>
        <taxon>Archaea</taxon>
        <taxon>Candidatus Iainarchaeota</taxon>
        <taxon>Candidatus Iainarchaeia</taxon>
        <taxon>Candidatus Iainarchaeales</taxon>
        <taxon>Candidatus Iainarchaeaceae</taxon>
        <taxon>Candidatus Iainarchaeum</taxon>
    </lineage>
</organism>
<accession>A0A2D6LQ89</accession>
<feature type="active site" description="Electrophile" evidence="5">
    <location>
        <position position="94"/>
    </location>
</feature>
<feature type="binding site" evidence="5">
    <location>
        <begin position="203"/>
        <end position="204"/>
    </location>
    <ligand>
        <name>substrate</name>
    </ligand>
</feature>
<dbReference type="HAMAP" id="MF_00147_A">
    <property type="entry name" value="TIM_A"/>
    <property type="match status" value="1"/>
</dbReference>
<evidence type="ECO:0000256" key="3">
    <source>
        <dbReference type="ARBA" id="ARBA00023152"/>
    </source>
</evidence>
<dbReference type="NCBIfam" id="TIGR00419">
    <property type="entry name" value="tim"/>
    <property type="match status" value="1"/>
</dbReference>
<dbReference type="InterPro" id="IPR013785">
    <property type="entry name" value="Aldolase_TIM"/>
</dbReference>
<comment type="caution">
    <text evidence="6">The sequence shown here is derived from an EMBL/GenBank/DDBJ whole genome shotgun (WGS) entry which is preliminary data.</text>
</comment>
<dbReference type="SUPFAM" id="SSF51351">
    <property type="entry name" value="Triosephosphate isomerase (TIM)"/>
    <property type="match status" value="1"/>
</dbReference>
<dbReference type="PROSITE" id="PS51440">
    <property type="entry name" value="TIM_2"/>
    <property type="match status" value="1"/>
</dbReference>
<evidence type="ECO:0000256" key="5">
    <source>
        <dbReference type="HAMAP-Rule" id="MF_00147"/>
    </source>
</evidence>
<dbReference type="EMBL" id="NZBD01000015">
    <property type="protein sequence ID" value="MAG18288.1"/>
    <property type="molecule type" value="Genomic_DNA"/>
</dbReference>
<comment type="catalytic activity">
    <reaction evidence="5">
        <text>D-glyceraldehyde 3-phosphate = dihydroxyacetone phosphate</text>
        <dbReference type="Rhea" id="RHEA:18585"/>
        <dbReference type="ChEBI" id="CHEBI:57642"/>
        <dbReference type="ChEBI" id="CHEBI:59776"/>
        <dbReference type="EC" id="5.3.1.1"/>
    </reaction>
</comment>
<dbReference type="CDD" id="cd00311">
    <property type="entry name" value="TIM"/>
    <property type="match status" value="1"/>
</dbReference>
<comment type="subunit">
    <text evidence="5">Homotetramer; dimer of dimers.</text>
</comment>
<dbReference type="GO" id="GO:0006094">
    <property type="term" value="P:gluconeogenesis"/>
    <property type="evidence" value="ECO:0007669"/>
    <property type="project" value="UniProtKB-UniRule"/>
</dbReference>
<dbReference type="GO" id="GO:0005737">
    <property type="term" value="C:cytoplasm"/>
    <property type="evidence" value="ECO:0007669"/>
    <property type="project" value="UniProtKB-SubCell"/>
</dbReference>
<comment type="function">
    <text evidence="5">Involved in the gluconeogenesis. Catalyzes stereospecifically the conversion of dihydroxyacetone phosphate (DHAP) to D-glyceraldehyde-3-phosphate (G3P).</text>
</comment>
<dbReference type="InterPro" id="IPR035990">
    <property type="entry name" value="TIM_sf"/>
</dbReference>
<feature type="binding site" evidence="5">
    <location>
        <begin position="11"/>
        <end position="13"/>
    </location>
    <ligand>
        <name>substrate</name>
    </ligand>
</feature>
<dbReference type="AlphaFoldDB" id="A0A2D6LQ89"/>
<comment type="pathway">
    <text evidence="5">Carbohydrate degradation; glycolysis; D-glyceraldehyde 3-phosphate from glycerone phosphate: step 1/1.</text>
</comment>
<dbReference type="GO" id="GO:0004807">
    <property type="term" value="F:triose-phosphate isomerase activity"/>
    <property type="evidence" value="ECO:0007669"/>
    <property type="project" value="UniProtKB-UniRule"/>
</dbReference>
<comment type="pathway">
    <text evidence="5">Carbohydrate biosynthesis; gluconeogenesis.</text>
</comment>
<dbReference type="InterPro" id="IPR022891">
    <property type="entry name" value="Triosephosphate_isomerase_arc"/>
</dbReference>
<dbReference type="Pfam" id="PF00121">
    <property type="entry name" value="TIM"/>
    <property type="match status" value="1"/>
</dbReference>
<dbReference type="Gene3D" id="3.20.20.70">
    <property type="entry name" value="Aldolase class I"/>
    <property type="match status" value="1"/>
</dbReference>
<proteinExistence type="inferred from homology"/>
<dbReference type="GO" id="GO:0006096">
    <property type="term" value="P:glycolytic process"/>
    <property type="evidence" value="ECO:0007669"/>
    <property type="project" value="UniProtKB-UniRule"/>
</dbReference>
<evidence type="ECO:0000313" key="7">
    <source>
        <dbReference type="Proteomes" id="UP000226712"/>
    </source>
</evidence>
<keyword evidence="1 5" id="KW-0312">Gluconeogenesis</keyword>
<dbReference type="UniPathway" id="UPA00109">
    <property type="reaction ID" value="UER00189"/>
</dbReference>
<evidence type="ECO:0000256" key="1">
    <source>
        <dbReference type="ARBA" id="ARBA00022432"/>
    </source>
</evidence>
<evidence type="ECO:0000256" key="2">
    <source>
        <dbReference type="ARBA" id="ARBA00022490"/>
    </source>
</evidence>
<dbReference type="Proteomes" id="UP000226712">
    <property type="component" value="Unassembled WGS sequence"/>
</dbReference>
<evidence type="ECO:0000313" key="6">
    <source>
        <dbReference type="EMBL" id="MAG18288.1"/>
    </source>
</evidence>
<dbReference type="InterPro" id="IPR000652">
    <property type="entry name" value="Triosephosphate_isomerase"/>
</dbReference>
<feature type="binding site" evidence="5">
    <location>
        <position position="182"/>
    </location>
    <ligand>
        <name>substrate</name>
    </ligand>
</feature>
<feature type="active site" description="Proton acceptor" evidence="5">
    <location>
        <position position="142"/>
    </location>
</feature>
<dbReference type="NCBIfam" id="NF003302">
    <property type="entry name" value="PRK04302.1"/>
    <property type="match status" value="1"/>
</dbReference>
<comment type="subcellular location">
    <subcellularLocation>
        <location evidence="5">Cytoplasm</location>
    </subcellularLocation>
</comment>
<gene>
    <name evidence="5 6" type="primary">tpiA</name>
    <name evidence="6" type="ORF">CL944_02340</name>
</gene>
<keyword evidence="2 5" id="KW-0963">Cytoplasm</keyword>
<dbReference type="UniPathway" id="UPA00138"/>
<dbReference type="EC" id="5.3.1.1" evidence="5"/>
<keyword evidence="4 5" id="KW-0413">Isomerase</keyword>
<feature type="binding site" evidence="5">
    <location>
        <position position="147"/>
    </location>
    <ligand>
        <name>substrate</name>
    </ligand>
</feature>
<protein>
    <recommendedName>
        <fullName evidence="5">Triosephosphate isomerase</fullName>
        <shortName evidence="5">TIM</shortName>
        <shortName evidence="5">TPI</shortName>
        <ecNumber evidence="5">5.3.1.1</ecNumber>
    </recommendedName>
    <alternativeName>
        <fullName evidence="5">Triose-phosphate isomerase</fullName>
    </alternativeName>
</protein>
<reference evidence="7" key="1">
    <citation type="submission" date="2017-09" db="EMBL/GenBank/DDBJ databases">
        <title>The Reconstruction of 2,631 Draft Metagenome-Assembled Genomes from the Global Oceans.</title>
        <authorList>
            <person name="Tully B.J."/>
            <person name="Graham E.D."/>
            <person name="Heidelberg J.F."/>
        </authorList>
    </citation>
    <scope>NUCLEOTIDE SEQUENCE [LARGE SCALE GENOMIC DNA]</scope>
</reference>
<name>A0A2D6LQ89_9ARCH</name>
<sequence>MVIVKNYLFVNFKTYEEASGDKALALAKLISGQFTGEVEIIPVAQSLDLKEIASNVSLKVFAQHIDPISFGSNTGKILPEAVKSAGAVGTVLNHAENKVENDFIEKAVQRCKEVGLTIMLCAENLERAKQLATFNPDFIAVEPPELIGGDISVSTANPELISDSVKAIHEVNKEIIVITGAGVKNSEDVKKAVELGCQGVFVASGIVSAKDKEKAIKELLKGFR</sequence>
<comment type="similarity">
    <text evidence="5">Belongs to the triosephosphate isomerase family.</text>
</comment>
<keyword evidence="3 5" id="KW-0324">Glycolysis</keyword>